<dbReference type="OrthoDB" id="9778383at2"/>
<evidence type="ECO:0000313" key="3">
    <source>
        <dbReference type="EMBL" id="SHM60417.1"/>
    </source>
</evidence>
<dbReference type="InterPro" id="IPR050237">
    <property type="entry name" value="ATP-dep_AMP-bd_enzyme"/>
</dbReference>
<evidence type="ECO:0000313" key="4">
    <source>
        <dbReference type="Proteomes" id="UP000184394"/>
    </source>
</evidence>
<evidence type="ECO:0000259" key="1">
    <source>
        <dbReference type="Pfam" id="PF00501"/>
    </source>
</evidence>
<dbReference type="Gene3D" id="2.30.38.10">
    <property type="entry name" value="Luciferase, Domain 3"/>
    <property type="match status" value="1"/>
</dbReference>
<accession>A0A1M7K6F5</accession>
<sequence length="535" mass="59220">MYKKDYTIYEGLKNWEKKTIGKHLSEWAEKYSERTACSDQDKSITYSELYRRAREIASGLADKGISKGENVVIQLPNSVTFVEVFFGVILLGAVPIMALPAHRKGDLEGIFALAQPKAYFIPDSYMGFDYIPMAKELCGECSSVKYIFADISSTDADVESISSLNGAVREFDEASPYDTALLLLSGGTTGTPKLIPRTHSDYMYNSMTAAEKCGIDENCAYLEILPCAHNFSLSCPGMLGFFSKGGKVVMSPSSSPDEVYPLIESERITHTAMVPALIPIFTEVLEWDLGYDLSSWKLVQVGGALLEPHIASKIIHSWPCDLMQVFGTAEGLICFTDKNDSEEIICNYQGRPISPADEIKIVDSYGNEVPEGEYGELLSRGPYTIDGYYKLPEVNKHCITEDGFYCTGDRAAWSSVNGLKMGGRMKEQINRSGEKVMPAEVEGYLCQHRLIDEAAVVGVPDEELGHKSVAFIKLTEGESSESITRQDVAMFFKEIGVAHYKIPDAVHVIEQWPVTSVGKIDKKCLYNIAIEKEPN</sequence>
<feature type="domain" description="AMP-dependent synthetase/ligase" evidence="1">
    <location>
        <begin position="25"/>
        <end position="389"/>
    </location>
</feature>
<feature type="domain" description="AMP-binding enzyme C-terminal" evidence="2">
    <location>
        <begin position="440"/>
        <end position="519"/>
    </location>
</feature>
<organism evidence="3 4">
    <name type="scientific">Ruminococcus flavefaciens</name>
    <dbReference type="NCBI Taxonomy" id="1265"/>
    <lineage>
        <taxon>Bacteria</taxon>
        <taxon>Bacillati</taxon>
        <taxon>Bacillota</taxon>
        <taxon>Clostridia</taxon>
        <taxon>Eubacteriales</taxon>
        <taxon>Oscillospiraceae</taxon>
        <taxon>Ruminococcus</taxon>
    </lineage>
</organism>
<keyword evidence="3" id="KW-0436">Ligase</keyword>
<dbReference type="Gene3D" id="3.30.300.30">
    <property type="match status" value="1"/>
</dbReference>
<dbReference type="SUPFAM" id="SSF56801">
    <property type="entry name" value="Acetyl-CoA synthetase-like"/>
    <property type="match status" value="1"/>
</dbReference>
<dbReference type="GO" id="GO:0016877">
    <property type="term" value="F:ligase activity, forming carbon-sulfur bonds"/>
    <property type="evidence" value="ECO:0007669"/>
    <property type="project" value="UniProtKB-ARBA"/>
</dbReference>
<protein>
    <submittedName>
        <fullName evidence="3">Yersiniabactin salicyl-AMP ligase</fullName>
    </submittedName>
</protein>
<dbReference type="EMBL" id="FRCT01000007">
    <property type="protein sequence ID" value="SHM60417.1"/>
    <property type="molecule type" value="Genomic_DNA"/>
</dbReference>
<dbReference type="PROSITE" id="PS00455">
    <property type="entry name" value="AMP_BINDING"/>
    <property type="match status" value="1"/>
</dbReference>
<dbReference type="PANTHER" id="PTHR43767:SF10">
    <property type="entry name" value="SURFACTIN SYNTHASE SUBUNIT 1"/>
    <property type="match status" value="1"/>
</dbReference>
<dbReference type="InterPro" id="IPR045851">
    <property type="entry name" value="AMP-bd_C_sf"/>
</dbReference>
<dbReference type="Pfam" id="PF00501">
    <property type="entry name" value="AMP-binding"/>
    <property type="match status" value="1"/>
</dbReference>
<evidence type="ECO:0000259" key="2">
    <source>
        <dbReference type="Pfam" id="PF13193"/>
    </source>
</evidence>
<dbReference type="RefSeq" id="WP_072950883.1">
    <property type="nucleotide sequence ID" value="NZ_FRCT01000007.1"/>
</dbReference>
<dbReference type="PANTHER" id="PTHR43767">
    <property type="entry name" value="LONG-CHAIN-FATTY-ACID--COA LIGASE"/>
    <property type="match status" value="1"/>
</dbReference>
<gene>
    <name evidence="3" type="ORF">SAMN04487860_107118</name>
</gene>
<proteinExistence type="predicted"/>
<dbReference type="Pfam" id="PF13193">
    <property type="entry name" value="AMP-binding_C"/>
    <property type="match status" value="1"/>
</dbReference>
<dbReference type="AlphaFoldDB" id="A0A1M7K6F5"/>
<name>A0A1M7K6F5_RUMFL</name>
<dbReference type="InterPro" id="IPR025110">
    <property type="entry name" value="AMP-bd_C"/>
</dbReference>
<reference evidence="3 4" key="1">
    <citation type="submission" date="2016-11" db="EMBL/GenBank/DDBJ databases">
        <authorList>
            <person name="Jaros S."/>
            <person name="Januszkiewicz K."/>
            <person name="Wedrychowicz H."/>
        </authorList>
    </citation>
    <scope>NUCLEOTIDE SEQUENCE [LARGE SCALE GENOMIC DNA]</scope>
    <source>
        <strain evidence="3 4">Y1</strain>
    </source>
</reference>
<dbReference type="InterPro" id="IPR000873">
    <property type="entry name" value="AMP-dep_synth/lig_dom"/>
</dbReference>
<dbReference type="InterPro" id="IPR020845">
    <property type="entry name" value="AMP-binding_CS"/>
</dbReference>
<dbReference type="Proteomes" id="UP000184394">
    <property type="component" value="Unassembled WGS sequence"/>
</dbReference>
<dbReference type="Gene3D" id="3.40.50.980">
    <property type="match status" value="2"/>
</dbReference>